<gene>
    <name evidence="1" type="ORF">PGQ11_009830</name>
</gene>
<keyword evidence="2" id="KW-1185">Reference proteome</keyword>
<evidence type="ECO:0000313" key="2">
    <source>
        <dbReference type="Proteomes" id="UP001390339"/>
    </source>
</evidence>
<dbReference type="Proteomes" id="UP001390339">
    <property type="component" value="Unassembled WGS sequence"/>
</dbReference>
<comment type="caution">
    <text evidence="1">The sequence shown here is derived from an EMBL/GenBank/DDBJ whole genome shotgun (WGS) entry which is preliminary data.</text>
</comment>
<proteinExistence type="predicted"/>
<protein>
    <recommendedName>
        <fullName evidence="3">Reverse transcriptase</fullName>
    </recommendedName>
</protein>
<sequence>MSSSACESPLAPPTKPPKTWNERFVGFLTSVLKEGIDIDGNKSLLHCRKPCQDSTDPPSHLVMPCLHWAP</sequence>
<reference evidence="1 2" key="1">
    <citation type="journal article" date="2024" name="IMA Fungus">
        <title>Apiospora arundinis, a panoply of carbohydrate-active enzymes and secondary metabolites.</title>
        <authorList>
            <person name="Sorensen T."/>
            <person name="Petersen C."/>
            <person name="Muurmann A.T."/>
            <person name="Christiansen J.V."/>
            <person name="Brundto M.L."/>
            <person name="Overgaard C.K."/>
            <person name="Boysen A.T."/>
            <person name="Wollenberg R.D."/>
            <person name="Larsen T.O."/>
            <person name="Sorensen J.L."/>
            <person name="Nielsen K.L."/>
            <person name="Sondergaard T.E."/>
        </authorList>
    </citation>
    <scope>NUCLEOTIDE SEQUENCE [LARGE SCALE GENOMIC DNA]</scope>
    <source>
        <strain evidence="1 2">AAU 773</strain>
    </source>
</reference>
<accession>A0ABR2I7X9</accession>
<name>A0ABR2I7X9_9PEZI</name>
<dbReference type="EMBL" id="JAPCWZ010000006">
    <property type="protein sequence ID" value="KAK8859096.1"/>
    <property type="molecule type" value="Genomic_DNA"/>
</dbReference>
<organism evidence="1 2">
    <name type="scientific">Apiospora arundinis</name>
    <dbReference type="NCBI Taxonomy" id="335852"/>
    <lineage>
        <taxon>Eukaryota</taxon>
        <taxon>Fungi</taxon>
        <taxon>Dikarya</taxon>
        <taxon>Ascomycota</taxon>
        <taxon>Pezizomycotina</taxon>
        <taxon>Sordariomycetes</taxon>
        <taxon>Xylariomycetidae</taxon>
        <taxon>Amphisphaeriales</taxon>
        <taxon>Apiosporaceae</taxon>
        <taxon>Apiospora</taxon>
    </lineage>
</organism>
<evidence type="ECO:0008006" key="3">
    <source>
        <dbReference type="Google" id="ProtNLM"/>
    </source>
</evidence>
<evidence type="ECO:0000313" key="1">
    <source>
        <dbReference type="EMBL" id="KAK8859096.1"/>
    </source>
</evidence>